<feature type="compositionally biased region" description="Polar residues" evidence="1">
    <location>
        <begin position="1"/>
        <end position="22"/>
    </location>
</feature>
<feature type="region of interest" description="Disordered" evidence="1">
    <location>
        <begin position="96"/>
        <end position="171"/>
    </location>
</feature>
<feature type="compositionally biased region" description="Polar residues" evidence="1">
    <location>
        <begin position="192"/>
        <end position="208"/>
    </location>
</feature>
<feature type="domain" description="C2H2-type" evidence="2">
    <location>
        <begin position="832"/>
        <end position="855"/>
    </location>
</feature>
<proteinExistence type="predicted"/>
<feature type="compositionally biased region" description="Basic and acidic residues" evidence="1">
    <location>
        <begin position="579"/>
        <end position="592"/>
    </location>
</feature>
<evidence type="ECO:0000256" key="1">
    <source>
        <dbReference type="SAM" id="MobiDB-lite"/>
    </source>
</evidence>
<keyword evidence="4" id="KW-1185">Reference proteome</keyword>
<evidence type="ECO:0000313" key="4">
    <source>
        <dbReference type="Proteomes" id="UP001583177"/>
    </source>
</evidence>
<feature type="compositionally biased region" description="Polar residues" evidence="1">
    <location>
        <begin position="552"/>
        <end position="572"/>
    </location>
</feature>
<dbReference type="PROSITE" id="PS00028">
    <property type="entry name" value="ZINC_FINGER_C2H2_1"/>
    <property type="match status" value="2"/>
</dbReference>
<feature type="region of interest" description="Disordered" evidence="1">
    <location>
        <begin position="939"/>
        <end position="959"/>
    </location>
</feature>
<feature type="region of interest" description="Disordered" evidence="1">
    <location>
        <begin position="1"/>
        <end position="24"/>
    </location>
</feature>
<feature type="region of interest" description="Disordered" evidence="1">
    <location>
        <begin position="1079"/>
        <end position="1121"/>
    </location>
</feature>
<dbReference type="PANTHER" id="PTHR35391">
    <property type="entry name" value="C2H2-TYPE DOMAIN-CONTAINING PROTEIN-RELATED"/>
    <property type="match status" value="1"/>
</dbReference>
<reference evidence="3 4" key="1">
    <citation type="journal article" date="2024" name="IMA Fungus">
        <title>IMA Genome - F19 : A genome assembly and annotation guide to empower mycologists, including annotated draft genome sequences of Ceratocystis pirilliformis, Diaporthe australafricana, Fusarium ophioides, Paecilomyces lecythidis, and Sporothrix stenoceras.</title>
        <authorList>
            <person name="Aylward J."/>
            <person name="Wilson A.M."/>
            <person name="Visagie C.M."/>
            <person name="Spraker J."/>
            <person name="Barnes I."/>
            <person name="Buitendag C."/>
            <person name="Ceriani C."/>
            <person name="Del Mar Angel L."/>
            <person name="du Plessis D."/>
            <person name="Fuchs T."/>
            <person name="Gasser K."/>
            <person name="Kramer D."/>
            <person name="Li W."/>
            <person name="Munsamy K."/>
            <person name="Piso A."/>
            <person name="Price J.L."/>
            <person name="Sonnekus B."/>
            <person name="Thomas C."/>
            <person name="van der Nest A."/>
            <person name="van Dijk A."/>
            <person name="van Heerden A."/>
            <person name="van Vuuren N."/>
            <person name="Yilmaz N."/>
            <person name="Duong T.A."/>
            <person name="van der Merwe N.A."/>
            <person name="Wingfield M.J."/>
            <person name="Wingfield B.D."/>
        </authorList>
    </citation>
    <scope>NUCLEOTIDE SEQUENCE [LARGE SCALE GENOMIC DNA]</scope>
    <source>
        <strain evidence="3 4">CMW 18300</strain>
    </source>
</reference>
<sequence>MSSSTYSIHPSLLDSSNGTNRTWPAVNRETVEHAHPAPSTASFLTNHLSPYSQLPKNSASPVLQDASTPADSLSAFSEHYQSSDLSELEVDADPFFGVDFNNDGGTPSFLEDQNSSEHSDSSFPQALPSRPQYASDLRTYPLSPDPTTPSIHTTSPGSENKSPQPVGEALPEPISCRRLSNAPRSVPSHTILSQLATQTSPETQFSSRSGEDGIVMASPSPRVTVSMWGRDQESLYADNPESPTTVRAAGLSTDDSFVQTSYQSSSAALDEHGAWVADPRTGHRGWGPEDRPIGEALSINEQGARRKVAERNEEVGNWIVSSDDGIPPDAPSEFPDFYDFGDNAVPSREVAMGNETENKPLPGQTYYTGGGGDLTQEDLDLMRQHRIWSDAPAMFRITQHDAGRQQPESSKAAMEKFEQMCQDNSSILSRAATWGTRRRSLPSITDIDGITSGSFLKKLSISRERKPSVLFKEIRGFVRKSSTSQLLKRNRSVQEGVGSGDTEALDRRESQNSLAPPGRTGSWGKKQQMPSLNTALVSMAAGAATIGTSHARTSSVSNATSPKSPFNLQVRNTLRRPRSKSELPKGTRDDSHPNLVGMWKKNGGPPVAQLAKPALAADLDEDDDDDDDMYEETGVNTQSNNAIDDITPNVAGFRQYALMMNPRLADHNTFLADRIAHQQVIRYKALLSHKVKHLQHISSRSCPCGSMCIALGGSANLLDTKGDGRGLDPLSNVYDGSEGDVTPLEGVVTAESFPPDIPMPPASTLPAEFECQLCYQAKKFTKPSDWTKHVHEDVQPFCCTWDRCREPKIFKRKADWVRHENEGHRHLEWWTCDVDDCRHTCYRRDNFLQHLVREHKFQEPKMKTKAAIKRSGGQDPTWQKVEKCHAETTSRPQDEPCRFCGKSLPTWKKLTVHLAKHMENMTLPVLRLVARKELEPDTIISPVQEPPPRSFPPASSVKTEPQLFNPSPHASHSPMQHQPGVLTFSNNQQSPYAYQAQTAFPNTFYDSSMQGLHQHSAANIGLQQNAMGHSFQNQAGYQNLPATTGSFMAPAGQFISMPQHVEPFPAFMNNPLGLQDASGNQIYDTTLDPASAGGGHYTPHGSVSPYSRSPLQGQGGFYSHQ</sequence>
<dbReference type="SMART" id="SM00355">
    <property type="entry name" value="ZnF_C2H2"/>
    <property type="match status" value="3"/>
</dbReference>
<evidence type="ECO:0000259" key="2">
    <source>
        <dbReference type="PROSITE" id="PS00028"/>
    </source>
</evidence>
<feature type="compositionally biased region" description="Polar residues" evidence="1">
    <location>
        <begin position="148"/>
        <end position="163"/>
    </location>
</feature>
<gene>
    <name evidence="3" type="ORF">Daus18300_001903</name>
</gene>
<evidence type="ECO:0000313" key="3">
    <source>
        <dbReference type="EMBL" id="KAL1878628.1"/>
    </source>
</evidence>
<dbReference type="PANTHER" id="PTHR35391:SF3">
    <property type="entry name" value="FINGER DOMAIN PROTEIN, PUTATIVE (AFU_ORTHOLOGUE AFUA_8G04300)-RELATED"/>
    <property type="match status" value="1"/>
</dbReference>
<dbReference type="InterPro" id="IPR058925">
    <property type="entry name" value="zf-C2H2_AcuF"/>
</dbReference>
<comment type="caution">
    <text evidence="3">The sequence shown here is derived from an EMBL/GenBank/DDBJ whole genome shotgun (WGS) entry which is preliminary data.</text>
</comment>
<protein>
    <recommendedName>
        <fullName evidence="2">C2H2-type domain-containing protein</fullName>
    </recommendedName>
</protein>
<feature type="region of interest" description="Disordered" evidence="1">
    <location>
        <begin position="192"/>
        <end position="217"/>
    </location>
</feature>
<name>A0ABR3XRP9_9PEZI</name>
<dbReference type="Pfam" id="PF26082">
    <property type="entry name" value="zf-C2H2_AcuF"/>
    <property type="match status" value="1"/>
</dbReference>
<dbReference type="Proteomes" id="UP001583177">
    <property type="component" value="Unassembled WGS sequence"/>
</dbReference>
<feature type="domain" description="C2H2-type" evidence="2">
    <location>
        <begin position="897"/>
        <end position="917"/>
    </location>
</feature>
<dbReference type="InterPro" id="IPR013087">
    <property type="entry name" value="Znf_C2H2_type"/>
</dbReference>
<feature type="region of interest" description="Disordered" evidence="1">
    <location>
        <begin position="552"/>
        <end position="594"/>
    </location>
</feature>
<feature type="region of interest" description="Disordered" evidence="1">
    <location>
        <begin position="482"/>
        <end position="527"/>
    </location>
</feature>
<accession>A0ABR3XRP9</accession>
<dbReference type="EMBL" id="JAWRVE010000011">
    <property type="protein sequence ID" value="KAL1878628.1"/>
    <property type="molecule type" value="Genomic_DNA"/>
</dbReference>
<organism evidence="3 4">
    <name type="scientific">Diaporthe australafricana</name>
    <dbReference type="NCBI Taxonomy" id="127596"/>
    <lineage>
        <taxon>Eukaryota</taxon>
        <taxon>Fungi</taxon>
        <taxon>Dikarya</taxon>
        <taxon>Ascomycota</taxon>
        <taxon>Pezizomycotina</taxon>
        <taxon>Sordariomycetes</taxon>
        <taxon>Sordariomycetidae</taxon>
        <taxon>Diaporthales</taxon>
        <taxon>Diaporthaceae</taxon>
        <taxon>Diaporthe</taxon>
    </lineage>
</organism>